<evidence type="ECO:0000313" key="2">
    <source>
        <dbReference type="Proteomes" id="UP000606044"/>
    </source>
</evidence>
<keyword evidence="2" id="KW-1185">Reference proteome</keyword>
<dbReference type="EMBL" id="BMCT01000009">
    <property type="protein sequence ID" value="GGF84166.1"/>
    <property type="molecule type" value="Genomic_DNA"/>
</dbReference>
<gene>
    <name evidence="1" type="ORF">GCM10007301_50150</name>
</gene>
<comment type="caution">
    <text evidence="1">The sequence shown here is derived from an EMBL/GenBank/DDBJ whole genome shotgun (WGS) entry which is preliminary data.</text>
</comment>
<dbReference type="Proteomes" id="UP000606044">
    <property type="component" value="Unassembled WGS sequence"/>
</dbReference>
<dbReference type="AlphaFoldDB" id="A0A917CFV4"/>
<reference evidence="1" key="2">
    <citation type="submission" date="2020-09" db="EMBL/GenBank/DDBJ databases">
        <authorList>
            <person name="Sun Q."/>
            <person name="Sedlacek I."/>
        </authorList>
    </citation>
    <scope>NUCLEOTIDE SEQUENCE</scope>
    <source>
        <strain evidence="1">CCM 7897</strain>
    </source>
</reference>
<reference evidence="1" key="1">
    <citation type="journal article" date="2014" name="Int. J. Syst. Evol. Microbiol.">
        <title>Complete genome sequence of Corynebacterium casei LMG S-19264T (=DSM 44701T), isolated from a smear-ripened cheese.</title>
        <authorList>
            <consortium name="US DOE Joint Genome Institute (JGI-PGF)"/>
            <person name="Walter F."/>
            <person name="Albersmeier A."/>
            <person name="Kalinowski J."/>
            <person name="Ruckert C."/>
        </authorList>
    </citation>
    <scope>NUCLEOTIDE SEQUENCE</scope>
    <source>
        <strain evidence="1">CCM 7897</strain>
    </source>
</reference>
<organism evidence="1 2">
    <name type="scientific">Azorhizobium oxalatiphilum</name>
    <dbReference type="NCBI Taxonomy" id="980631"/>
    <lineage>
        <taxon>Bacteria</taxon>
        <taxon>Pseudomonadati</taxon>
        <taxon>Pseudomonadota</taxon>
        <taxon>Alphaproteobacteria</taxon>
        <taxon>Hyphomicrobiales</taxon>
        <taxon>Xanthobacteraceae</taxon>
        <taxon>Azorhizobium</taxon>
    </lineage>
</organism>
<name>A0A917CFV4_9HYPH</name>
<accession>A0A917CFV4</accession>
<protein>
    <submittedName>
        <fullName evidence="1">Uncharacterized protein</fullName>
    </submittedName>
</protein>
<evidence type="ECO:0000313" key="1">
    <source>
        <dbReference type="EMBL" id="GGF84166.1"/>
    </source>
</evidence>
<sequence length="368" mass="40399">MRPNRHGRHAKVAHADDAPLTLTGKRKWHKLDLICRSGAGLVPMAPAICRTLREIVGADAASVFWLDHESKPAGVFHESASDSALDLFVNEYERLFMGPGEINVSQIAGTPGRPIGRLLNPQPEYLRSNTLNLLVRPSGHYHALDMRVDVEGRPRAVVLLFREERRPFGDSDAFKLAQAIPYLRRAIETSGPDDGWEGSGLRGHLLVDRAGERLLMLDQQGHVLLRACTLVGQDIRIASAPTHPPRFARVLCERLETSAVAHLSFDISLGRLQATANRIYPPDGRSEPQALISLEVQRSKPLKIIETLLDLPLSPLQRSIALDAALGGSRAGSLTSSGVGPEALKKHLAVIYRTTGVNSWDQLARHFT</sequence>
<proteinExistence type="predicted"/>